<accession>A0A379QH97</accession>
<protein>
    <submittedName>
        <fullName evidence="1">TraH</fullName>
    </submittedName>
</protein>
<gene>
    <name evidence="1" type="ORF">NCTC10252_00050</name>
</gene>
<evidence type="ECO:0000313" key="1">
    <source>
        <dbReference type="EMBL" id="SUF54884.1"/>
    </source>
</evidence>
<dbReference type="AlphaFoldDB" id="A0A379QH97"/>
<dbReference type="Gene3D" id="3.55.50.60">
    <property type="entry name" value="DotD protein"/>
    <property type="match status" value="1"/>
</dbReference>
<evidence type="ECO:0000313" key="2">
    <source>
        <dbReference type="Proteomes" id="UP000254597"/>
    </source>
</evidence>
<dbReference type="Proteomes" id="UP000254597">
    <property type="component" value="Unassembled WGS sequence"/>
</dbReference>
<sequence>MKFQTKCIISVLTVFMISGCSVQKSVTESSSASKINKSIDDAIAAIQKTQIELYQYGAISQKKNGITGGIYSDGVKIDANWNGDAAELLKKMANQRNYSFRIIGNKLPLPVTVKVDKSDYKQVLELIQVQIGYAASIMVNNSRREMQLQYGVIQTNSVYGAHIIYQGEIPTSKAPAKSQKSGLLSSPASAIAASPGIGSFCSKDGTLTRDSAGKWMRCSKSKWMRN</sequence>
<reference evidence="1 2" key="1">
    <citation type="submission" date="2018-06" db="EMBL/GenBank/DDBJ databases">
        <authorList>
            <consortium name="Pathogen Informatics"/>
            <person name="Doyle S."/>
        </authorList>
    </citation>
    <scope>NUCLEOTIDE SEQUENCE [LARGE SCALE GENOMIC DNA]</scope>
    <source>
        <strain evidence="1 2">NCTC10252</strain>
    </source>
</reference>
<dbReference type="InterPro" id="IPR038140">
    <property type="entry name" value="DotD_sf"/>
</dbReference>
<name>A0A379QH97_SALER</name>
<dbReference type="PROSITE" id="PS51257">
    <property type="entry name" value="PROKAR_LIPOPROTEIN"/>
    <property type="match status" value="1"/>
</dbReference>
<organism evidence="1 2">
    <name type="scientific">Salmonella enterica</name>
    <name type="common">Salmonella choleraesuis</name>
    <dbReference type="NCBI Taxonomy" id="28901"/>
    <lineage>
        <taxon>Bacteria</taxon>
        <taxon>Pseudomonadati</taxon>
        <taxon>Pseudomonadota</taxon>
        <taxon>Gammaproteobacteria</taxon>
        <taxon>Enterobacterales</taxon>
        <taxon>Enterobacteriaceae</taxon>
        <taxon>Salmonella</taxon>
    </lineage>
</organism>
<proteinExistence type="predicted"/>
<dbReference type="EMBL" id="UGWP01000002">
    <property type="protein sequence ID" value="SUF54884.1"/>
    <property type="molecule type" value="Genomic_DNA"/>
</dbReference>
<dbReference type="InterPro" id="IPR031817">
    <property type="entry name" value="DotD"/>
</dbReference>
<dbReference type="Pfam" id="PF16816">
    <property type="entry name" value="DotD"/>
    <property type="match status" value="1"/>
</dbReference>